<dbReference type="EMBL" id="CP031264">
    <property type="protein sequence ID" value="AXI77259.1"/>
    <property type="molecule type" value="Genomic_DNA"/>
</dbReference>
<dbReference type="OrthoDB" id="4577708at2"/>
<keyword evidence="4" id="KW-1185">Reference proteome</keyword>
<dbReference type="CDD" id="cd01004">
    <property type="entry name" value="PBP2_MidA_like"/>
    <property type="match status" value="1"/>
</dbReference>
<accession>A0A345SU54</accession>
<sequence length="293" mass="31447">MLGAAVTAGSLLMSGCGVFDAERKTVSLRDRLPKAIRDAGVIQVGSDLNYAPVDFRDANGVTIGMDPDIAEALGRVLGVKFEFHDTNGFNHVLPSLLQGKYDIAMSAITDTRERRDGQDADGRKVNEGVNFVDYFLAGIAIVVEKGNPKKIFGLNDLCGRTLAVKKSTTQYELAVRQQQACRNLGKPLKVTGQNSDVQALAEVRAGRADAQMSDFPVAAHSARTTDGGKAFELAPDQLQPAPFGIALRKEDTELRDALVRAIDTIIISGEYEKILAKWNLTNGAVQNALATGS</sequence>
<dbReference type="Proteomes" id="UP000249340">
    <property type="component" value="Chromosome"/>
</dbReference>
<protein>
    <submittedName>
        <fullName evidence="3">ABC transporter substrate-binding protein</fullName>
    </submittedName>
</protein>
<evidence type="ECO:0000313" key="3">
    <source>
        <dbReference type="EMBL" id="AXI77259.1"/>
    </source>
</evidence>
<dbReference type="PANTHER" id="PTHR35936:SF17">
    <property type="entry name" value="ARGININE-BINDING EXTRACELLULAR PROTEIN ARTP"/>
    <property type="match status" value="1"/>
</dbReference>
<organism evidence="3 4">
    <name type="scientific">Peterkaempfera bronchialis</name>
    <dbReference type="NCBI Taxonomy" id="2126346"/>
    <lineage>
        <taxon>Bacteria</taxon>
        <taxon>Bacillati</taxon>
        <taxon>Actinomycetota</taxon>
        <taxon>Actinomycetes</taxon>
        <taxon>Kitasatosporales</taxon>
        <taxon>Streptomycetaceae</taxon>
        <taxon>Peterkaempfera</taxon>
    </lineage>
</organism>
<dbReference type="SUPFAM" id="SSF53850">
    <property type="entry name" value="Periplasmic binding protein-like II"/>
    <property type="match status" value="1"/>
</dbReference>
<feature type="domain" description="Solute-binding protein family 3/N-terminal" evidence="2">
    <location>
        <begin position="41"/>
        <end position="282"/>
    </location>
</feature>
<dbReference type="PANTHER" id="PTHR35936">
    <property type="entry name" value="MEMBRANE-BOUND LYTIC MUREIN TRANSGLYCOSYLASE F"/>
    <property type="match status" value="1"/>
</dbReference>
<dbReference type="Gene3D" id="3.40.190.10">
    <property type="entry name" value="Periplasmic binding protein-like II"/>
    <property type="match status" value="2"/>
</dbReference>
<proteinExistence type="predicted"/>
<dbReference type="SMART" id="SM00062">
    <property type="entry name" value="PBPb"/>
    <property type="match status" value="1"/>
</dbReference>
<reference evidence="4" key="1">
    <citation type="submission" date="2018-07" db="EMBL/GenBank/DDBJ databases">
        <title>Streptacidiphilus bronchialis DSM 106435 chromosome.</title>
        <authorList>
            <person name="Batra D."/>
            <person name="Gulvik C.A."/>
        </authorList>
    </citation>
    <scope>NUCLEOTIDE SEQUENCE [LARGE SCALE GENOMIC DNA]</scope>
    <source>
        <strain evidence="4">DSM 106435</strain>
    </source>
</reference>
<dbReference type="AlphaFoldDB" id="A0A345SU54"/>
<dbReference type="KEGG" id="stri:C7M71_007210"/>
<keyword evidence="1" id="KW-0732">Signal</keyword>
<name>A0A345SU54_9ACTN</name>
<evidence type="ECO:0000256" key="1">
    <source>
        <dbReference type="ARBA" id="ARBA00022729"/>
    </source>
</evidence>
<evidence type="ECO:0000259" key="2">
    <source>
        <dbReference type="SMART" id="SM00062"/>
    </source>
</evidence>
<dbReference type="InterPro" id="IPR001638">
    <property type="entry name" value="Solute-binding_3/MltF_N"/>
</dbReference>
<evidence type="ECO:0000313" key="4">
    <source>
        <dbReference type="Proteomes" id="UP000249340"/>
    </source>
</evidence>
<gene>
    <name evidence="3" type="ORF">C7M71_007210</name>
</gene>
<dbReference type="Pfam" id="PF00497">
    <property type="entry name" value="SBP_bac_3"/>
    <property type="match status" value="1"/>
</dbReference>